<dbReference type="PANTHER" id="PTHR13887">
    <property type="entry name" value="GLUTATHIONE S-TRANSFERASE KAPPA"/>
    <property type="match status" value="1"/>
</dbReference>
<dbReference type="GeneID" id="36511305"/>
<gene>
    <name evidence="9" type="ORF">HARCEL1_02320</name>
</gene>
<dbReference type="PANTHER" id="PTHR13887:SF14">
    <property type="entry name" value="DISULFIDE BOND FORMATION PROTEIN D"/>
    <property type="match status" value="1"/>
</dbReference>
<evidence type="ECO:0000256" key="2">
    <source>
        <dbReference type="ARBA" id="ARBA00007787"/>
    </source>
</evidence>
<reference evidence="9 10" key="1">
    <citation type="submission" date="2018-04" db="EMBL/GenBank/DDBJ databases">
        <title>Halococcoides cellulosivorans gen. nov., sp. nov., an extremely halophilic cellulose-utilizing haloarchaeon from hypersaline lakes.</title>
        <authorList>
            <person name="Sorokin D.Y."/>
            <person name="Toshchakov S.V."/>
            <person name="Samarov N.I."/>
            <person name="Korzhenkov A."/>
            <person name="Kublanov I.V."/>
        </authorList>
    </citation>
    <scope>NUCLEOTIDE SEQUENCE [LARGE SCALE GENOMIC DNA]</scope>
    <source>
        <strain evidence="9 10">HArcel1</strain>
    </source>
</reference>
<evidence type="ECO:0000256" key="3">
    <source>
        <dbReference type="ARBA" id="ARBA00022729"/>
    </source>
</evidence>
<dbReference type="Proteomes" id="UP000244727">
    <property type="component" value="Chromosome"/>
</dbReference>
<evidence type="ECO:0000256" key="4">
    <source>
        <dbReference type="ARBA" id="ARBA00022982"/>
    </source>
</evidence>
<dbReference type="AlphaFoldDB" id="A0A2R4WYM4"/>
<comment type="similarity">
    <text evidence="2">Belongs to the glutaredoxin family.</text>
</comment>
<evidence type="ECO:0000259" key="8">
    <source>
        <dbReference type="Pfam" id="PF13462"/>
    </source>
</evidence>
<dbReference type="SUPFAM" id="SSF52833">
    <property type="entry name" value="Thioredoxin-like"/>
    <property type="match status" value="1"/>
</dbReference>
<keyword evidence="7" id="KW-0676">Redox-active center</keyword>
<evidence type="ECO:0000313" key="9">
    <source>
        <dbReference type="EMBL" id="AWB26626.1"/>
    </source>
</evidence>
<dbReference type="Pfam" id="PF13462">
    <property type="entry name" value="Thioredoxin_4"/>
    <property type="match status" value="1"/>
</dbReference>
<keyword evidence="4" id="KW-0813">Transport</keyword>
<dbReference type="KEGG" id="harc:HARCEL1_02320"/>
<keyword evidence="6" id="KW-1015">Disulfide bond</keyword>
<dbReference type="InterPro" id="IPR012336">
    <property type="entry name" value="Thioredoxin-like_fold"/>
</dbReference>
<proteinExistence type="inferred from homology"/>
<dbReference type="NCBIfam" id="TIGR01409">
    <property type="entry name" value="TAT_signal_seq"/>
    <property type="match status" value="1"/>
</dbReference>
<evidence type="ECO:0000256" key="6">
    <source>
        <dbReference type="ARBA" id="ARBA00023157"/>
    </source>
</evidence>
<sequence>MRNTNPTRRRFVGGVAAAGAAALAGCGDSTSEAELSTPVRGDPEADVTVAVYSDFRCPHCARYAMQSYPNGVSQFVENERIRYEHHDFPIPVSDQSRPAANAARAVQYELGDAAFWTVAEGLFEGYSDLGPSLYGSLAEEVGADPETIKAAASEGRYAATIDADKSSGQDRGVTQTPTIFVDGEALSGYGAKRVTAAIEDAL</sequence>
<dbReference type="PROSITE" id="PS51318">
    <property type="entry name" value="TAT"/>
    <property type="match status" value="1"/>
</dbReference>
<dbReference type="Gene3D" id="3.40.30.10">
    <property type="entry name" value="Glutaredoxin"/>
    <property type="match status" value="1"/>
</dbReference>
<protein>
    <recommendedName>
        <fullName evidence="8">Thioredoxin-like fold domain-containing protein</fullName>
    </recommendedName>
</protein>
<accession>A0A2R4WYM4</accession>
<name>A0A2R4WYM4_9EURY</name>
<keyword evidence="10" id="KW-1185">Reference proteome</keyword>
<dbReference type="InterPro" id="IPR006311">
    <property type="entry name" value="TAT_signal"/>
</dbReference>
<keyword evidence="3" id="KW-0732">Signal</keyword>
<dbReference type="EMBL" id="CP028858">
    <property type="protein sequence ID" value="AWB26626.1"/>
    <property type="molecule type" value="Genomic_DNA"/>
</dbReference>
<dbReference type="RefSeq" id="WP_108380995.1">
    <property type="nucleotide sequence ID" value="NZ_CP028858.1"/>
</dbReference>
<organism evidence="9 10">
    <name type="scientific">Halococcoides cellulosivorans</name>
    <dbReference type="NCBI Taxonomy" id="1679096"/>
    <lineage>
        <taxon>Archaea</taxon>
        <taxon>Methanobacteriati</taxon>
        <taxon>Methanobacteriota</taxon>
        <taxon>Stenosarchaea group</taxon>
        <taxon>Halobacteria</taxon>
        <taxon>Halobacteriales</taxon>
        <taxon>Haloarculaceae</taxon>
        <taxon>Halococcoides</taxon>
    </lineage>
</organism>
<evidence type="ECO:0000256" key="7">
    <source>
        <dbReference type="ARBA" id="ARBA00023284"/>
    </source>
</evidence>
<dbReference type="InterPro" id="IPR036249">
    <property type="entry name" value="Thioredoxin-like_sf"/>
</dbReference>
<keyword evidence="4" id="KW-0249">Electron transport</keyword>
<dbReference type="GO" id="GO:0016491">
    <property type="term" value="F:oxidoreductase activity"/>
    <property type="evidence" value="ECO:0007669"/>
    <property type="project" value="UniProtKB-KW"/>
</dbReference>
<evidence type="ECO:0000256" key="1">
    <source>
        <dbReference type="ARBA" id="ARBA00005791"/>
    </source>
</evidence>
<evidence type="ECO:0000313" key="10">
    <source>
        <dbReference type="Proteomes" id="UP000244727"/>
    </source>
</evidence>
<dbReference type="PROSITE" id="PS51257">
    <property type="entry name" value="PROKAR_LIPOPROTEIN"/>
    <property type="match status" value="1"/>
</dbReference>
<evidence type="ECO:0000256" key="5">
    <source>
        <dbReference type="ARBA" id="ARBA00023002"/>
    </source>
</evidence>
<feature type="domain" description="Thioredoxin-like fold" evidence="8">
    <location>
        <begin position="37"/>
        <end position="199"/>
    </location>
</feature>
<comment type="similarity">
    <text evidence="1">Belongs to the thioredoxin family. DsbA subfamily.</text>
</comment>
<dbReference type="InterPro" id="IPR019546">
    <property type="entry name" value="TAT_signal_bac_arc"/>
</dbReference>
<keyword evidence="5" id="KW-0560">Oxidoreductase</keyword>